<dbReference type="EMBL" id="CP014873">
    <property type="protein sequence ID" value="ANK62384.1"/>
    <property type="molecule type" value="Genomic_DNA"/>
</dbReference>
<dbReference type="GO" id="GO:0005737">
    <property type="term" value="C:cytoplasm"/>
    <property type="evidence" value="ECO:0007669"/>
    <property type="project" value="TreeGrafter"/>
</dbReference>
<evidence type="ECO:0000256" key="2">
    <source>
        <dbReference type="ARBA" id="ARBA00023315"/>
    </source>
</evidence>
<dbReference type="Pfam" id="PF13302">
    <property type="entry name" value="Acetyltransf_3"/>
    <property type="match status" value="1"/>
</dbReference>
<dbReference type="PANTHER" id="PTHR43792">
    <property type="entry name" value="GNAT FAMILY, PUTATIVE (AFU_ORTHOLOGUE AFUA_3G00765)-RELATED-RELATED"/>
    <property type="match status" value="1"/>
</dbReference>
<keyword evidence="4" id="KW-0812">Transmembrane</keyword>
<dbReference type="GO" id="GO:0008999">
    <property type="term" value="F:protein-N-terminal-alanine acetyltransferase activity"/>
    <property type="evidence" value="ECO:0007669"/>
    <property type="project" value="TreeGrafter"/>
</dbReference>
<dbReference type="OrthoDB" id="9798081at2"/>
<proteinExistence type="inferred from homology"/>
<keyword evidence="1 6" id="KW-0808">Transferase</keyword>
<evidence type="ECO:0000256" key="3">
    <source>
        <dbReference type="ARBA" id="ARBA00038502"/>
    </source>
</evidence>
<dbReference type="GeneID" id="42981816"/>
<evidence type="ECO:0000256" key="4">
    <source>
        <dbReference type="SAM" id="Phobius"/>
    </source>
</evidence>
<feature type="transmembrane region" description="Helical" evidence="4">
    <location>
        <begin position="110"/>
        <end position="130"/>
    </location>
</feature>
<dbReference type="Proteomes" id="UP000078582">
    <property type="component" value="Chromosome"/>
</dbReference>
<sequence>MARLETQRLILRSFAENDLGDLHHFAQNPKLGKMAGWQPHSGLGESQAILTLFIRSDEVFALELKETHHVIGSIGLHRRAPSGSTPEDSERELGFVLDEDYWGQGLMPEAIMGILAFGFNHLHLMTIWVGHFASNRQSKRVIEKTGFHFEYELERPKLFADDAPVTECYYKLTVTDYRAQQAKLENS</sequence>
<evidence type="ECO:0000313" key="6">
    <source>
        <dbReference type="EMBL" id="ANK62384.1"/>
    </source>
</evidence>
<keyword evidence="4" id="KW-0472">Membrane</keyword>
<dbReference type="Gene3D" id="3.40.630.30">
    <property type="match status" value="1"/>
</dbReference>
<evidence type="ECO:0000259" key="5">
    <source>
        <dbReference type="PROSITE" id="PS51186"/>
    </source>
</evidence>
<dbReference type="PROSITE" id="PS51186">
    <property type="entry name" value="GNAT"/>
    <property type="match status" value="1"/>
</dbReference>
<dbReference type="InterPro" id="IPR000182">
    <property type="entry name" value="GNAT_dom"/>
</dbReference>
<name>A0A192H0R0_9LACO</name>
<accession>A0A192H0R0</accession>
<protein>
    <submittedName>
        <fullName evidence="6">GCN5 family acetyltransferase</fullName>
    </submittedName>
</protein>
<keyword evidence="4" id="KW-1133">Transmembrane helix</keyword>
<dbReference type="AlphaFoldDB" id="A0A192H0R0"/>
<evidence type="ECO:0000256" key="1">
    <source>
        <dbReference type="ARBA" id="ARBA00022679"/>
    </source>
</evidence>
<reference evidence="6 7" key="1">
    <citation type="submission" date="2016-03" db="EMBL/GenBank/DDBJ databases">
        <title>Pediococcus and Lactobacillus from brewery environment - whole genome sequencing and assembly.</title>
        <authorList>
            <person name="Behr J."/>
            <person name="Geissler A.J."/>
            <person name="Vogel R.F."/>
        </authorList>
    </citation>
    <scope>NUCLEOTIDE SEQUENCE [LARGE SCALE GENOMIC DNA]</scope>
    <source>
        <strain evidence="6 7">TMW 1.1989</strain>
    </source>
</reference>
<dbReference type="STRING" id="375175.AYR53_06075"/>
<feature type="domain" description="N-acetyltransferase" evidence="5">
    <location>
        <begin position="9"/>
        <end position="175"/>
    </location>
</feature>
<keyword evidence="7" id="KW-1185">Reference proteome</keyword>
<dbReference type="PANTHER" id="PTHR43792:SF8">
    <property type="entry name" value="[RIBOSOMAL PROTEIN US5]-ALANINE N-ACETYLTRANSFERASE"/>
    <property type="match status" value="1"/>
</dbReference>
<dbReference type="InterPro" id="IPR016181">
    <property type="entry name" value="Acyl_CoA_acyltransferase"/>
</dbReference>
<gene>
    <name evidence="6" type="ORF">AYR53_06075</name>
</gene>
<organism evidence="6 7">
    <name type="scientific">Loigolactobacillus backii</name>
    <dbReference type="NCBI Taxonomy" id="375175"/>
    <lineage>
        <taxon>Bacteria</taxon>
        <taxon>Bacillati</taxon>
        <taxon>Bacillota</taxon>
        <taxon>Bacilli</taxon>
        <taxon>Lactobacillales</taxon>
        <taxon>Lactobacillaceae</taxon>
        <taxon>Loigolactobacillus</taxon>
    </lineage>
</organism>
<dbReference type="InterPro" id="IPR051531">
    <property type="entry name" value="N-acetyltransferase"/>
</dbReference>
<dbReference type="RefSeq" id="WP_068281130.1">
    <property type="nucleotide sequence ID" value="NZ_CP014873.1"/>
</dbReference>
<dbReference type="SUPFAM" id="SSF55729">
    <property type="entry name" value="Acyl-CoA N-acyltransferases (Nat)"/>
    <property type="match status" value="1"/>
</dbReference>
<comment type="similarity">
    <text evidence="3">Belongs to the acetyltransferase family. RimJ subfamily.</text>
</comment>
<evidence type="ECO:0000313" key="7">
    <source>
        <dbReference type="Proteomes" id="UP000078582"/>
    </source>
</evidence>
<keyword evidence="2" id="KW-0012">Acyltransferase</keyword>